<evidence type="ECO:0000313" key="1">
    <source>
        <dbReference type="EMBL" id="EZA46570.1"/>
    </source>
</evidence>
<protein>
    <submittedName>
        <fullName evidence="1">Uncharacterized protein</fullName>
    </submittedName>
</protein>
<dbReference type="OrthoDB" id="185455at2759"/>
<feature type="non-terminal residue" evidence="1">
    <location>
        <position position="42"/>
    </location>
</feature>
<evidence type="ECO:0000313" key="2">
    <source>
        <dbReference type="Proteomes" id="UP000053097"/>
    </source>
</evidence>
<dbReference type="EMBL" id="KK110326">
    <property type="protein sequence ID" value="EZA46570.1"/>
    <property type="molecule type" value="Genomic_DNA"/>
</dbReference>
<accession>A0A026VSE7</accession>
<dbReference type="Proteomes" id="UP000053097">
    <property type="component" value="Unassembled WGS sequence"/>
</dbReference>
<name>A0A026VSE7_OOCBI</name>
<reference evidence="1 2" key="1">
    <citation type="journal article" date="2014" name="Curr. Biol.">
        <title>The genome of the clonal raider ant Cerapachys biroi.</title>
        <authorList>
            <person name="Oxley P.R."/>
            <person name="Ji L."/>
            <person name="Fetter-Pruneda I."/>
            <person name="McKenzie S.K."/>
            <person name="Li C."/>
            <person name="Hu H."/>
            <person name="Zhang G."/>
            <person name="Kronauer D.J."/>
        </authorList>
    </citation>
    <scope>NUCLEOTIDE SEQUENCE [LARGE SCALE GENOMIC DNA]</scope>
</reference>
<organism evidence="1 2">
    <name type="scientific">Ooceraea biroi</name>
    <name type="common">Clonal raider ant</name>
    <name type="synonym">Cerapachys biroi</name>
    <dbReference type="NCBI Taxonomy" id="2015173"/>
    <lineage>
        <taxon>Eukaryota</taxon>
        <taxon>Metazoa</taxon>
        <taxon>Ecdysozoa</taxon>
        <taxon>Arthropoda</taxon>
        <taxon>Hexapoda</taxon>
        <taxon>Insecta</taxon>
        <taxon>Pterygota</taxon>
        <taxon>Neoptera</taxon>
        <taxon>Endopterygota</taxon>
        <taxon>Hymenoptera</taxon>
        <taxon>Apocrita</taxon>
        <taxon>Aculeata</taxon>
        <taxon>Formicoidea</taxon>
        <taxon>Formicidae</taxon>
        <taxon>Dorylinae</taxon>
        <taxon>Ooceraea</taxon>
    </lineage>
</organism>
<dbReference type="STRING" id="2015173.A0A026VSE7"/>
<sequence length="42" mass="4787">MTIKCTNCEITGQLYWIFASIVQDKTASFDSEFTQAELALLR</sequence>
<keyword evidence="2" id="KW-1185">Reference proteome</keyword>
<proteinExistence type="predicted"/>
<dbReference type="AlphaFoldDB" id="A0A026VSE7"/>
<gene>
    <name evidence="1" type="ORF">X777_00023</name>
</gene>